<dbReference type="RefSeq" id="WP_075130828.1">
    <property type="nucleotide sequence ID" value="NZ_MSIF01000001.1"/>
</dbReference>
<proteinExistence type="predicted"/>
<comment type="caution">
    <text evidence="2">The sequence shown here is derived from an EMBL/GenBank/DDBJ whole genome shotgun (WGS) entry which is preliminary data.</text>
</comment>
<feature type="compositionally biased region" description="Pro residues" evidence="1">
    <location>
        <begin position="146"/>
        <end position="155"/>
    </location>
</feature>
<feature type="region of interest" description="Disordered" evidence="1">
    <location>
        <begin position="115"/>
        <end position="175"/>
    </location>
</feature>
<sequence length="175" mass="18712">MSDPMADTLRMLDNWERDAEQKAARFQSMADRVAEVSITESVAGGAVSATVGNNGLPTNIAMTDKVREMAPDDIAASVMAAIRKAQSRYPRRLAEIMAETVGDDPAGAHIVATAERNFPAPPDEDDARPEDSRPMAFEEIEDEPADTPPPPPPRPTSGDGDDDGDDFGGQSVFGR</sequence>
<dbReference type="SUPFAM" id="SSF82607">
    <property type="entry name" value="YbaB-like"/>
    <property type="match status" value="1"/>
</dbReference>
<evidence type="ECO:0000256" key="1">
    <source>
        <dbReference type="SAM" id="MobiDB-lite"/>
    </source>
</evidence>
<evidence type="ECO:0000313" key="2">
    <source>
        <dbReference type="EMBL" id="OLF13880.1"/>
    </source>
</evidence>
<dbReference type="InterPro" id="IPR036894">
    <property type="entry name" value="YbaB-like_sf"/>
</dbReference>
<dbReference type="GO" id="GO:0003677">
    <property type="term" value="F:DNA binding"/>
    <property type="evidence" value="ECO:0007669"/>
    <property type="project" value="InterPro"/>
</dbReference>
<dbReference type="Proteomes" id="UP000185696">
    <property type="component" value="Unassembled WGS sequence"/>
</dbReference>
<dbReference type="AlphaFoldDB" id="A0A7Z0WRC1"/>
<dbReference type="EMBL" id="MSIF01000001">
    <property type="protein sequence ID" value="OLF13880.1"/>
    <property type="molecule type" value="Genomic_DNA"/>
</dbReference>
<dbReference type="InterPro" id="IPR004401">
    <property type="entry name" value="YbaB/EbfC"/>
</dbReference>
<evidence type="ECO:0008006" key="4">
    <source>
        <dbReference type="Google" id="ProtNLM"/>
    </source>
</evidence>
<name>A0A7Z0WRC1_9PSEU</name>
<dbReference type="Gene3D" id="3.30.1310.10">
    <property type="entry name" value="Nucleoid-associated protein YbaB-like domain"/>
    <property type="match status" value="1"/>
</dbReference>
<dbReference type="OrthoDB" id="3696044at2"/>
<gene>
    <name evidence="2" type="ORF">BLA60_01460</name>
</gene>
<evidence type="ECO:0000313" key="3">
    <source>
        <dbReference type="Proteomes" id="UP000185696"/>
    </source>
</evidence>
<protein>
    <recommendedName>
        <fullName evidence="4">YbaB/EbfC DNA-binding family protein</fullName>
    </recommendedName>
</protein>
<organism evidence="2 3">
    <name type="scientific">Actinophytocola xinjiangensis</name>
    <dbReference type="NCBI Taxonomy" id="485602"/>
    <lineage>
        <taxon>Bacteria</taxon>
        <taxon>Bacillati</taxon>
        <taxon>Actinomycetota</taxon>
        <taxon>Actinomycetes</taxon>
        <taxon>Pseudonocardiales</taxon>
        <taxon>Pseudonocardiaceae</taxon>
    </lineage>
</organism>
<accession>A0A7Z0WRC1</accession>
<dbReference type="Pfam" id="PF02575">
    <property type="entry name" value="YbaB_DNA_bd"/>
    <property type="match status" value="1"/>
</dbReference>
<reference evidence="2 3" key="1">
    <citation type="submission" date="2016-12" db="EMBL/GenBank/DDBJ databases">
        <title>The draft genome sequence of Actinophytocola xinjiangensis.</title>
        <authorList>
            <person name="Wang W."/>
            <person name="Yuan L."/>
        </authorList>
    </citation>
    <scope>NUCLEOTIDE SEQUENCE [LARGE SCALE GENOMIC DNA]</scope>
    <source>
        <strain evidence="2 3">CGMCC 4.4663</strain>
    </source>
</reference>
<keyword evidence="3" id="KW-1185">Reference proteome</keyword>